<feature type="region of interest" description="Disordered" evidence="1">
    <location>
        <begin position="190"/>
        <end position="211"/>
    </location>
</feature>
<feature type="compositionally biased region" description="Low complexity" evidence="1">
    <location>
        <begin position="190"/>
        <end position="200"/>
    </location>
</feature>
<organism evidence="3 4">
    <name type="scientific">Homarus americanus</name>
    <name type="common">American lobster</name>
    <dbReference type="NCBI Taxonomy" id="6706"/>
    <lineage>
        <taxon>Eukaryota</taxon>
        <taxon>Metazoa</taxon>
        <taxon>Ecdysozoa</taxon>
        <taxon>Arthropoda</taxon>
        <taxon>Crustacea</taxon>
        <taxon>Multicrustacea</taxon>
        <taxon>Malacostraca</taxon>
        <taxon>Eumalacostraca</taxon>
        <taxon>Eucarida</taxon>
        <taxon>Decapoda</taxon>
        <taxon>Pleocyemata</taxon>
        <taxon>Astacidea</taxon>
        <taxon>Nephropoidea</taxon>
        <taxon>Nephropidae</taxon>
        <taxon>Homarus</taxon>
    </lineage>
</organism>
<feature type="compositionally biased region" description="Polar residues" evidence="1">
    <location>
        <begin position="19"/>
        <end position="28"/>
    </location>
</feature>
<protein>
    <submittedName>
        <fullName evidence="3">Putative gastrolith protein 18.2-like 2</fullName>
    </submittedName>
</protein>
<evidence type="ECO:0000313" key="3">
    <source>
        <dbReference type="EMBL" id="KAG7163188.1"/>
    </source>
</evidence>
<reference evidence="3" key="1">
    <citation type="journal article" date="2021" name="Sci. Adv.">
        <title>The American lobster genome reveals insights on longevity, neural, and immune adaptations.</title>
        <authorList>
            <person name="Polinski J.M."/>
            <person name="Zimin A.V."/>
            <person name="Clark K.F."/>
            <person name="Kohn A.B."/>
            <person name="Sadowski N."/>
            <person name="Timp W."/>
            <person name="Ptitsyn A."/>
            <person name="Khanna P."/>
            <person name="Romanova D.Y."/>
            <person name="Williams P."/>
            <person name="Greenwood S.J."/>
            <person name="Moroz L.L."/>
            <person name="Walt D.R."/>
            <person name="Bodnar A.G."/>
        </authorList>
    </citation>
    <scope>NUCLEOTIDE SEQUENCE</scope>
    <source>
        <strain evidence="3">GMGI-L3</strain>
    </source>
</reference>
<feature type="region of interest" description="Disordered" evidence="1">
    <location>
        <begin position="14"/>
        <end position="74"/>
    </location>
</feature>
<keyword evidence="4" id="KW-1185">Reference proteome</keyword>
<feature type="chain" id="PRO_5035187378" evidence="2">
    <location>
        <begin position="16"/>
        <end position="211"/>
    </location>
</feature>
<accession>A0A8J5JVU3</accession>
<keyword evidence="2" id="KW-0732">Signal</keyword>
<dbReference type="AlphaFoldDB" id="A0A8J5JVU3"/>
<proteinExistence type="predicted"/>
<evidence type="ECO:0000256" key="1">
    <source>
        <dbReference type="SAM" id="MobiDB-lite"/>
    </source>
</evidence>
<name>A0A8J5JVU3_HOMAM</name>
<dbReference type="Proteomes" id="UP000747542">
    <property type="component" value="Unassembled WGS sequence"/>
</dbReference>
<evidence type="ECO:0000256" key="2">
    <source>
        <dbReference type="SAM" id="SignalP"/>
    </source>
</evidence>
<feature type="signal peptide" evidence="2">
    <location>
        <begin position="1"/>
        <end position="15"/>
    </location>
</feature>
<feature type="compositionally biased region" description="Low complexity" evidence="1">
    <location>
        <begin position="29"/>
        <end position="74"/>
    </location>
</feature>
<feature type="compositionally biased region" description="Gly residues" evidence="1">
    <location>
        <begin position="201"/>
        <end position="211"/>
    </location>
</feature>
<sequence>MKVCVLLAAATMTAAKPQTAATEDATTLSADPSPATDPSLAADPSPATDPAPGATATKPSASPTTAPAATGATPLNPSFFGPGLNNQAAIPVNPMVVQHANKVLATHPHLRVFVDVDGTARFTDIYGREVEEVLDQFGHDLAELLDVQEQQELLLQNQQQQQQLQMVRKGEFDRRRKQLELKLLQEFQSNPAAFDPPAGAGASGIGAEGQA</sequence>
<comment type="caution">
    <text evidence="3">The sequence shown here is derived from an EMBL/GenBank/DDBJ whole genome shotgun (WGS) entry which is preliminary data.</text>
</comment>
<evidence type="ECO:0000313" key="4">
    <source>
        <dbReference type="Proteomes" id="UP000747542"/>
    </source>
</evidence>
<dbReference type="EMBL" id="JAHLQT010026502">
    <property type="protein sequence ID" value="KAG7163188.1"/>
    <property type="molecule type" value="Genomic_DNA"/>
</dbReference>
<gene>
    <name evidence="3" type="ORF">Hamer_G002267</name>
</gene>